<reference evidence="2 3" key="1">
    <citation type="submission" date="2016-08" db="EMBL/GenBank/DDBJ databases">
        <title>Complete genome sequence of Acinetobacter baylyi strain GFJ2.</title>
        <authorList>
            <person name="Tabata M."/>
            <person name="Kuboki S."/>
            <person name="Gibu N."/>
            <person name="Kinouchi Y."/>
            <person name="Vangnai A."/>
            <person name="Kasai D."/>
            <person name="Fukuda M."/>
        </authorList>
    </citation>
    <scope>NUCLEOTIDE SEQUENCE [LARGE SCALE GENOMIC DNA]</scope>
    <source>
        <strain evidence="2 3">GFJ2</strain>
    </source>
</reference>
<dbReference type="Proteomes" id="UP000185674">
    <property type="component" value="Chromosome"/>
</dbReference>
<organism evidence="2 3">
    <name type="scientific">Acinetobacter soli</name>
    <dbReference type="NCBI Taxonomy" id="487316"/>
    <lineage>
        <taxon>Bacteria</taxon>
        <taxon>Pseudomonadati</taxon>
        <taxon>Pseudomonadota</taxon>
        <taxon>Gammaproteobacteria</taxon>
        <taxon>Moraxellales</taxon>
        <taxon>Moraxellaceae</taxon>
        <taxon>Acinetobacter</taxon>
    </lineage>
</organism>
<evidence type="ECO:0008006" key="4">
    <source>
        <dbReference type="Google" id="ProtNLM"/>
    </source>
</evidence>
<dbReference type="AlphaFoldDB" id="A0A1P8EI29"/>
<protein>
    <recommendedName>
        <fullName evidence="4">VCBS repeat-containing protein</fullName>
    </recommendedName>
</protein>
<keyword evidence="1" id="KW-0732">Signal</keyword>
<evidence type="ECO:0000313" key="2">
    <source>
        <dbReference type="EMBL" id="APV35852.1"/>
    </source>
</evidence>
<dbReference type="STRING" id="487316.BEN76_07405"/>
<dbReference type="KEGG" id="asol:BEN76_07405"/>
<evidence type="ECO:0000256" key="1">
    <source>
        <dbReference type="SAM" id="SignalP"/>
    </source>
</evidence>
<feature type="signal peptide" evidence="1">
    <location>
        <begin position="1"/>
        <end position="19"/>
    </location>
</feature>
<name>A0A1P8EI29_9GAMM</name>
<dbReference type="eggNOG" id="ENOG502ZBFF">
    <property type="taxonomic scope" value="Bacteria"/>
</dbReference>
<dbReference type="EMBL" id="CP016896">
    <property type="protein sequence ID" value="APV35852.1"/>
    <property type="molecule type" value="Genomic_DNA"/>
</dbReference>
<proteinExistence type="predicted"/>
<dbReference type="RefSeq" id="WP_076032723.1">
    <property type="nucleotide sequence ID" value="NZ_CP016896.1"/>
</dbReference>
<evidence type="ECO:0000313" key="3">
    <source>
        <dbReference type="Proteomes" id="UP000185674"/>
    </source>
</evidence>
<sequence>MRKIIMGLLSVSFTTVTFASSDQKNYQQFIPKDWKIIEIARGDLNHDGMEDIVLVIEENNRKNIIHNDGFGSPNLNTNPRALLVLFKTAQDYQLISKNKKLPSENDADSPCLADPLDDGAVTIAKGILKIKLHYWLSCGSWYVTNNTFSFRYQNQGFKLIGFDQMSFHRASGEESSLSINFSTGKMKKTTDKNEFEESIQPAKFEWKNLKKQYDLKLESINFKEPPEFE</sequence>
<accession>A0A1P8EI29</accession>
<gene>
    <name evidence="2" type="ORF">BEN76_07405</name>
</gene>
<feature type="chain" id="PRO_5013111657" description="VCBS repeat-containing protein" evidence="1">
    <location>
        <begin position="20"/>
        <end position="229"/>
    </location>
</feature>